<feature type="transmembrane region" description="Helical" evidence="1">
    <location>
        <begin position="155"/>
        <end position="173"/>
    </location>
</feature>
<dbReference type="Proteomes" id="UP001219568">
    <property type="component" value="Unassembled WGS sequence"/>
</dbReference>
<proteinExistence type="predicted"/>
<feature type="transmembrane region" description="Helical" evidence="1">
    <location>
        <begin position="113"/>
        <end position="135"/>
    </location>
</feature>
<feature type="transmembrane region" description="Helical" evidence="1">
    <location>
        <begin position="194"/>
        <end position="216"/>
    </location>
</feature>
<keyword evidence="1" id="KW-1133">Transmembrane helix</keyword>
<keyword evidence="1" id="KW-0472">Membrane</keyword>
<keyword evidence="1" id="KW-0812">Transmembrane</keyword>
<organism evidence="2 3">
    <name type="scientific">Penicillium canescens</name>
    <dbReference type="NCBI Taxonomy" id="5083"/>
    <lineage>
        <taxon>Eukaryota</taxon>
        <taxon>Fungi</taxon>
        <taxon>Dikarya</taxon>
        <taxon>Ascomycota</taxon>
        <taxon>Pezizomycotina</taxon>
        <taxon>Eurotiomycetes</taxon>
        <taxon>Eurotiomycetidae</taxon>
        <taxon>Eurotiales</taxon>
        <taxon>Aspergillaceae</taxon>
        <taxon>Penicillium</taxon>
    </lineage>
</organism>
<dbReference type="AlphaFoldDB" id="A0AAD6N507"/>
<feature type="transmembrane region" description="Helical" evidence="1">
    <location>
        <begin position="412"/>
        <end position="440"/>
    </location>
</feature>
<gene>
    <name evidence="2" type="ORF">N7460_010815</name>
</gene>
<evidence type="ECO:0000256" key="1">
    <source>
        <dbReference type="SAM" id="Phobius"/>
    </source>
</evidence>
<evidence type="ECO:0000313" key="2">
    <source>
        <dbReference type="EMBL" id="KAJ6030549.1"/>
    </source>
</evidence>
<evidence type="ECO:0000313" key="3">
    <source>
        <dbReference type="Proteomes" id="UP001219568"/>
    </source>
</evidence>
<feature type="transmembrane region" description="Helical" evidence="1">
    <location>
        <begin position="272"/>
        <end position="293"/>
    </location>
</feature>
<accession>A0AAD6N507</accession>
<comment type="caution">
    <text evidence="2">The sequence shown here is derived from an EMBL/GenBank/DDBJ whole genome shotgun (WGS) entry which is preliminary data.</text>
</comment>
<sequence>MSLGSLPRWQSALFGAVQFANTAYFETNIPTTVVITTLISSILFFRFEYTDGSVISALAVLETPTLINTGPFQKIDVPETGKLENGPADRNDTVPREGLEDTRQFLWNLREKFIRNAVPFLGGSLLSLAAIYFLSLYGFIDMDINDITYNIPGPVLYWTIAGIALIFSASPDSNAVTNDRSLARRQLQSRKGSLSLYPGLDVFLVYMLLAFMAMAMTRPIFATEEPRIPLFILSSLFSGLLLTNLHTAWIHTVISKPNNKYIWQRIPGWREWIGVLPAASLDLTLPTCVYYLTKSLMLFLREMCTAAMNHWFDEEIPSALERLGGMIFYITPYASELFISTMTRAIYIRVAASMLPDNDEPIVTFDRSFGGRARNDGKYCLSIFDAVRSMRFLNWYRYAKIVWEVFWYEEMWGLFFCIAVAVEFYFWAPHSVIDLLVLLLPDAS</sequence>
<keyword evidence="3" id="KW-1185">Reference proteome</keyword>
<name>A0AAD6N507_PENCN</name>
<reference evidence="2" key="2">
    <citation type="submission" date="2023-01" db="EMBL/GenBank/DDBJ databases">
        <authorList>
            <person name="Petersen C."/>
        </authorList>
    </citation>
    <scope>NUCLEOTIDE SEQUENCE</scope>
    <source>
        <strain evidence="2">IBT 15450</strain>
    </source>
</reference>
<protein>
    <submittedName>
        <fullName evidence="2">Uncharacterized protein</fullName>
    </submittedName>
</protein>
<feature type="transmembrane region" description="Helical" evidence="1">
    <location>
        <begin position="228"/>
        <end position="251"/>
    </location>
</feature>
<dbReference type="EMBL" id="JAQJZL010000014">
    <property type="protein sequence ID" value="KAJ6030549.1"/>
    <property type="molecule type" value="Genomic_DNA"/>
</dbReference>
<reference evidence="2" key="1">
    <citation type="journal article" date="2023" name="IMA Fungus">
        <title>Comparative genomic study of the Penicillium genus elucidates a diverse pangenome and 15 lateral gene transfer events.</title>
        <authorList>
            <person name="Petersen C."/>
            <person name="Sorensen T."/>
            <person name="Nielsen M.R."/>
            <person name="Sondergaard T.E."/>
            <person name="Sorensen J.L."/>
            <person name="Fitzpatrick D.A."/>
            <person name="Frisvad J.C."/>
            <person name="Nielsen K.L."/>
        </authorList>
    </citation>
    <scope>NUCLEOTIDE SEQUENCE</scope>
    <source>
        <strain evidence="2">IBT 15450</strain>
    </source>
</reference>